<feature type="non-terminal residue" evidence="1">
    <location>
        <position position="1"/>
    </location>
</feature>
<accession>A0ACB6ZRV7</accession>
<dbReference type="EMBL" id="MU117968">
    <property type="protein sequence ID" value="KAF9652580.1"/>
    <property type="molecule type" value="Genomic_DNA"/>
</dbReference>
<proteinExistence type="predicted"/>
<name>A0ACB6ZRV7_THEGA</name>
<gene>
    <name evidence="1" type="ORF">BDM02DRAFT_3077927</name>
</gene>
<reference evidence="1" key="1">
    <citation type="submission" date="2019-10" db="EMBL/GenBank/DDBJ databases">
        <authorList>
            <consortium name="DOE Joint Genome Institute"/>
            <person name="Kuo A."/>
            <person name="Miyauchi S."/>
            <person name="Kiss E."/>
            <person name="Drula E."/>
            <person name="Kohler A."/>
            <person name="Sanchez-Garcia M."/>
            <person name="Andreopoulos B."/>
            <person name="Barry K.W."/>
            <person name="Bonito G."/>
            <person name="Buee M."/>
            <person name="Carver A."/>
            <person name="Chen C."/>
            <person name="Cichocki N."/>
            <person name="Clum A."/>
            <person name="Culley D."/>
            <person name="Crous P.W."/>
            <person name="Fauchery L."/>
            <person name="Girlanda M."/>
            <person name="Hayes R."/>
            <person name="Keri Z."/>
            <person name="Labutti K."/>
            <person name="Lipzen A."/>
            <person name="Lombard V."/>
            <person name="Magnuson J."/>
            <person name="Maillard F."/>
            <person name="Morin E."/>
            <person name="Murat C."/>
            <person name="Nolan M."/>
            <person name="Ohm R."/>
            <person name="Pangilinan J."/>
            <person name="Pereira M."/>
            <person name="Perotto S."/>
            <person name="Peter M."/>
            <person name="Riley R."/>
            <person name="Sitrit Y."/>
            <person name="Stielow B."/>
            <person name="Szollosi G."/>
            <person name="Zifcakova L."/>
            <person name="Stursova M."/>
            <person name="Spatafora J.W."/>
            <person name="Tedersoo L."/>
            <person name="Vaario L.-M."/>
            <person name="Yamada A."/>
            <person name="Yan M."/>
            <person name="Wang P."/>
            <person name="Xu J."/>
            <person name="Bruns T."/>
            <person name="Baldrian P."/>
            <person name="Vilgalys R."/>
            <person name="Henrissat B."/>
            <person name="Grigoriev I.V."/>
            <person name="Hibbett D."/>
            <person name="Nagy L.G."/>
            <person name="Martin F.M."/>
        </authorList>
    </citation>
    <scope>NUCLEOTIDE SEQUENCE</scope>
    <source>
        <strain evidence="1">P2</strain>
    </source>
</reference>
<organism evidence="1 2">
    <name type="scientific">Thelephora ganbajun</name>
    <name type="common">Ganba fungus</name>
    <dbReference type="NCBI Taxonomy" id="370292"/>
    <lineage>
        <taxon>Eukaryota</taxon>
        <taxon>Fungi</taxon>
        <taxon>Dikarya</taxon>
        <taxon>Basidiomycota</taxon>
        <taxon>Agaricomycotina</taxon>
        <taxon>Agaricomycetes</taxon>
        <taxon>Thelephorales</taxon>
        <taxon>Thelephoraceae</taxon>
        <taxon>Thelephora</taxon>
    </lineage>
</organism>
<dbReference type="Proteomes" id="UP000886501">
    <property type="component" value="Unassembled WGS sequence"/>
</dbReference>
<feature type="non-terminal residue" evidence="1">
    <location>
        <position position="367"/>
    </location>
</feature>
<sequence length="367" mass="42719">VMDTLWYWMRERHSIHERRRAGQTPWTEDPILQDYKFTNLFRVFDRNTQFILNEVIPDGPSDLTETSFRIILFRTFNRIETWRRLRDHFGKLKWATFEIDDYYSVLAAESPIYGHAYFIPAPNVLGGHDNPTKHLRMIYLLMVSGFPTELKKLHHLKDALGFAQLYPGLGQFTAFQLLLDLNMCDHFNFSEEEWAVAGPGASDGLVRIFGKEVRGSESLAITWLWENQHEYWSQLSITPPLRHSTNKGVSAVDIEHALCEFDKYCRKKFPDIVIRRTVIKARFMPSREPYTGNLPKKWTRSAAAKAIMQPPPAIRRNGEVYYEVSHVVMTSGKSRFLVRWLGYEPDEDTWEGAENLGENAGQVLADW</sequence>
<comment type="caution">
    <text evidence="1">The sequence shown here is derived from an EMBL/GenBank/DDBJ whole genome shotgun (WGS) entry which is preliminary data.</text>
</comment>
<reference evidence="1" key="2">
    <citation type="journal article" date="2020" name="Nat. Commun.">
        <title>Large-scale genome sequencing of mycorrhizal fungi provides insights into the early evolution of symbiotic traits.</title>
        <authorList>
            <person name="Miyauchi S."/>
            <person name="Kiss E."/>
            <person name="Kuo A."/>
            <person name="Drula E."/>
            <person name="Kohler A."/>
            <person name="Sanchez-Garcia M."/>
            <person name="Morin E."/>
            <person name="Andreopoulos B."/>
            <person name="Barry K.W."/>
            <person name="Bonito G."/>
            <person name="Buee M."/>
            <person name="Carver A."/>
            <person name="Chen C."/>
            <person name="Cichocki N."/>
            <person name="Clum A."/>
            <person name="Culley D."/>
            <person name="Crous P.W."/>
            <person name="Fauchery L."/>
            <person name="Girlanda M."/>
            <person name="Hayes R.D."/>
            <person name="Keri Z."/>
            <person name="LaButti K."/>
            <person name="Lipzen A."/>
            <person name="Lombard V."/>
            <person name="Magnuson J."/>
            <person name="Maillard F."/>
            <person name="Murat C."/>
            <person name="Nolan M."/>
            <person name="Ohm R.A."/>
            <person name="Pangilinan J."/>
            <person name="Pereira M.F."/>
            <person name="Perotto S."/>
            <person name="Peter M."/>
            <person name="Pfister S."/>
            <person name="Riley R."/>
            <person name="Sitrit Y."/>
            <person name="Stielow J.B."/>
            <person name="Szollosi G."/>
            <person name="Zifcakova L."/>
            <person name="Stursova M."/>
            <person name="Spatafora J.W."/>
            <person name="Tedersoo L."/>
            <person name="Vaario L.M."/>
            <person name="Yamada A."/>
            <person name="Yan M."/>
            <person name="Wang P."/>
            <person name="Xu J."/>
            <person name="Bruns T."/>
            <person name="Baldrian P."/>
            <person name="Vilgalys R."/>
            <person name="Dunand C."/>
            <person name="Henrissat B."/>
            <person name="Grigoriev I.V."/>
            <person name="Hibbett D."/>
            <person name="Nagy L.G."/>
            <person name="Martin F.M."/>
        </authorList>
    </citation>
    <scope>NUCLEOTIDE SEQUENCE</scope>
    <source>
        <strain evidence="1">P2</strain>
    </source>
</reference>
<keyword evidence="2" id="KW-1185">Reference proteome</keyword>
<evidence type="ECO:0000313" key="1">
    <source>
        <dbReference type="EMBL" id="KAF9652580.1"/>
    </source>
</evidence>
<protein>
    <submittedName>
        <fullName evidence="1">Uncharacterized protein</fullName>
    </submittedName>
</protein>
<evidence type="ECO:0000313" key="2">
    <source>
        <dbReference type="Proteomes" id="UP000886501"/>
    </source>
</evidence>